<feature type="domain" description="Peptidase S1" evidence="9">
    <location>
        <begin position="1"/>
        <end position="174"/>
    </location>
</feature>
<evidence type="ECO:0000256" key="8">
    <source>
        <dbReference type="ARBA" id="ARBA00024195"/>
    </source>
</evidence>
<dbReference type="InterPro" id="IPR001314">
    <property type="entry name" value="Peptidase_S1A"/>
</dbReference>
<evidence type="ECO:0000313" key="11">
    <source>
        <dbReference type="Proteomes" id="UP000614027"/>
    </source>
</evidence>
<evidence type="ECO:0000256" key="7">
    <source>
        <dbReference type="ARBA" id="ARBA00023157"/>
    </source>
</evidence>
<dbReference type="GO" id="GO:0004252">
    <property type="term" value="F:serine-type endopeptidase activity"/>
    <property type="evidence" value="ECO:0007669"/>
    <property type="project" value="InterPro"/>
</dbReference>
<dbReference type="InterPro" id="IPR001254">
    <property type="entry name" value="Trypsin_dom"/>
</dbReference>
<feature type="non-terminal residue" evidence="10">
    <location>
        <position position="174"/>
    </location>
</feature>
<keyword evidence="4" id="KW-0645">Protease</keyword>
<comment type="similarity">
    <text evidence="8">Belongs to the peptidase S1 family. CLIP subfamily.</text>
</comment>
<dbReference type="GO" id="GO:0006508">
    <property type="term" value="P:proteolysis"/>
    <property type="evidence" value="ECO:0007669"/>
    <property type="project" value="UniProtKB-KW"/>
</dbReference>
<sequence length="174" mass="19645">AQLRRIKQLRIHKSYNKSYIKHGLTNDIALLELDKPVQCNRYIQVGCVPDPTQRVSKLKTCYIAGWGATIEGVFATADVLQEAKVHLIDLKLCNSSWWYAGLIKSQHLCAGYPEGKISSCKGDSGGPLMCKDNFDDFFWVVGVTSWARGCARARQPAIYISTQHFYDWILFQLG</sequence>
<dbReference type="Pfam" id="PF00089">
    <property type="entry name" value="Trypsin"/>
    <property type="match status" value="1"/>
</dbReference>
<dbReference type="PANTHER" id="PTHR24252:SF8">
    <property type="entry name" value="ACROSIN"/>
    <property type="match status" value="1"/>
</dbReference>
<dbReference type="PROSITE" id="PS50240">
    <property type="entry name" value="TRYPSIN_DOM"/>
    <property type="match status" value="1"/>
</dbReference>
<proteinExistence type="inferred from homology"/>
<dbReference type="InterPro" id="IPR009003">
    <property type="entry name" value="Peptidase_S1_PA"/>
</dbReference>
<evidence type="ECO:0000256" key="1">
    <source>
        <dbReference type="ARBA" id="ARBA00001656"/>
    </source>
</evidence>
<evidence type="ECO:0000256" key="6">
    <source>
        <dbReference type="ARBA" id="ARBA00022825"/>
    </source>
</evidence>
<dbReference type="CDD" id="cd00190">
    <property type="entry name" value="Tryp_SPc"/>
    <property type="match status" value="1"/>
</dbReference>
<dbReference type="PRINTS" id="PR00722">
    <property type="entry name" value="CHYMOTRYPSIN"/>
</dbReference>
<dbReference type="AlphaFoldDB" id="A0A851MSC9"/>
<keyword evidence="7" id="KW-1015">Disulfide bond</keyword>
<comment type="catalytic activity">
    <reaction evidence="1">
        <text>Preferential cleavage: Arg-|-Xaa, Lys-|-Xaa.</text>
        <dbReference type="EC" id="3.4.21.10"/>
    </reaction>
</comment>
<dbReference type="Gene3D" id="2.40.10.10">
    <property type="entry name" value="Trypsin-like serine proteases"/>
    <property type="match status" value="2"/>
</dbReference>
<dbReference type="SUPFAM" id="SSF50494">
    <property type="entry name" value="Trypsin-like serine proteases"/>
    <property type="match status" value="1"/>
</dbReference>
<evidence type="ECO:0000256" key="4">
    <source>
        <dbReference type="ARBA" id="ARBA00022670"/>
    </source>
</evidence>
<dbReference type="GO" id="GO:0007340">
    <property type="term" value="P:acrosome reaction"/>
    <property type="evidence" value="ECO:0007669"/>
    <property type="project" value="TreeGrafter"/>
</dbReference>
<dbReference type="EC" id="3.4.21.10" evidence="2"/>
<keyword evidence="6" id="KW-0720">Serine protease</keyword>
<evidence type="ECO:0000259" key="9">
    <source>
        <dbReference type="PROSITE" id="PS50240"/>
    </source>
</evidence>
<feature type="non-terminal residue" evidence="10">
    <location>
        <position position="1"/>
    </location>
</feature>
<evidence type="ECO:0000256" key="5">
    <source>
        <dbReference type="ARBA" id="ARBA00022801"/>
    </source>
</evidence>
<dbReference type="OrthoDB" id="6339452at2759"/>
<evidence type="ECO:0000313" key="10">
    <source>
        <dbReference type="EMBL" id="NXC29502.1"/>
    </source>
</evidence>
<dbReference type="PROSITE" id="PS00135">
    <property type="entry name" value="TRYPSIN_SER"/>
    <property type="match status" value="1"/>
</dbReference>
<dbReference type="PANTHER" id="PTHR24252">
    <property type="entry name" value="ACROSIN-RELATED"/>
    <property type="match status" value="1"/>
</dbReference>
<keyword evidence="11" id="KW-1185">Reference proteome</keyword>
<dbReference type="EMBL" id="WBMV01004052">
    <property type="protein sequence ID" value="NXC29502.1"/>
    <property type="molecule type" value="Genomic_DNA"/>
</dbReference>
<dbReference type="FunFam" id="2.40.10.10:FF:000002">
    <property type="entry name" value="Transmembrane protease serine"/>
    <property type="match status" value="1"/>
</dbReference>
<dbReference type="InterPro" id="IPR033116">
    <property type="entry name" value="TRYPSIN_SER"/>
</dbReference>
<dbReference type="Proteomes" id="UP000614027">
    <property type="component" value="Unassembled WGS sequence"/>
</dbReference>
<organism evidence="10 11">
    <name type="scientific">Campylorhamphus procurvoides</name>
    <dbReference type="NCBI Taxonomy" id="190295"/>
    <lineage>
        <taxon>Eukaryota</taxon>
        <taxon>Metazoa</taxon>
        <taxon>Chordata</taxon>
        <taxon>Craniata</taxon>
        <taxon>Vertebrata</taxon>
        <taxon>Euteleostomi</taxon>
        <taxon>Archelosauria</taxon>
        <taxon>Archosauria</taxon>
        <taxon>Dinosauria</taxon>
        <taxon>Saurischia</taxon>
        <taxon>Theropoda</taxon>
        <taxon>Coelurosauria</taxon>
        <taxon>Aves</taxon>
        <taxon>Neognathae</taxon>
        <taxon>Neoaves</taxon>
        <taxon>Telluraves</taxon>
        <taxon>Australaves</taxon>
        <taxon>Passeriformes</taxon>
        <taxon>Dendrocolaptidae</taxon>
        <taxon>Campylorhamphus</taxon>
    </lineage>
</organism>
<protein>
    <recommendedName>
        <fullName evidence="3">Acrosin</fullName>
        <ecNumber evidence="2">3.4.21.10</ecNumber>
    </recommendedName>
</protein>
<evidence type="ECO:0000256" key="3">
    <source>
        <dbReference type="ARBA" id="ARBA00017161"/>
    </source>
</evidence>
<evidence type="ECO:0000256" key="2">
    <source>
        <dbReference type="ARBA" id="ARBA00012050"/>
    </source>
</evidence>
<keyword evidence="5" id="KW-0378">Hydrolase</keyword>
<name>A0A851MSC9_9DEND</name>
<dbReference type="SMART" id="SM00020">
    <property type="entry name" value="Tryp_SPc"/>
    <property type="match status" value="1"/>
</dbReference>
<reference evidence="10" key="1">
    <citation type="submission" date="2019-09" db="EMBL/GenBank/DDBJ databases">
        <title>Bird 10,000 Genomes (B10K) Project - Family phase.</title>
        <authorList>
            <person name="Zhang G."/>
        </authorList>
    </citation>
    <scope>NUCLEOTIDE SEQUENCE</scope>
    <source>
        <strain evidence="10">B10K-DU-001-09</strain>
        <tissue evidence="10">Muscle</tissue>
    </source>
</reference>
<gene>
    <name evidence="10" type="primary">Acr_5</name>
    <name evidence="10" type="ORF">CAMPRO_R11088</name>
</gene>
<accession>A0A851MSC9</accession>
<dbReference type="InterPro" id="IPR043504">
    <property type="entry name" value="Peptidase_S1_PA_chymotrypsin"/>
</dbReference>
<comment type="caution">
    <text evidence="10">The sequence shown here is derived from an EMBL/GenBank/DDBJ whole genome shotgun (WGS) entry which is preliminary data.</text>
</comment>